<proteinExistence type="predicted"/>
<reference evidence="3" key="1">
    <citation type="submission" date="2008-10" db="EMBL/GenBank/DDBJ databases">
        <title>The complete genome sequence of Helicobacter pylori strain P12.</title>
        <authorList>
            <person name="Fischer W."/>
            <person name="Windhager L."/>
            <person name="Karnholz A."/>
            <person name="Zeiller M."/>
            <person name="Zimmer R."/>
            <person name="Haas R."/>
        </authorList>
    </citation>
    <scope>NUCLEOTIDE SEQUENCE [LARGE SCALE GENOMIC DNA]</scope>
    <source>
        <strain evidence="3">P12</strain>
    </source>
</reference>
<evidence type="ECO:0000256" key="1">
    <source>
        <dbReference type="SAM" id="Phobius"/>
    </source>
</evidence>
<accession>B6JNT7</accession>
<dbReference type="KEGG" id="hpp:HPP12_1417"/>
<protein>
    <submittedName>
        <fullName evidence="2">Uncharacterized protein</fullName>
    </submittedName>
</protein>
<evidence type="ECO:0000313" key="3">
    <source>
        <dbReference type="Proteomes" id="UP000008198"/>
    </source>
</evidence>
<evidence type="ECO:0000313" key="2">
    <source>
        <dbReference type="EMBL" id="ACJ08565.1"/>
    </source>
</evidence>
<feature type="transmembrane region" description="Helical" evidence="1">
    <location>
        <begin position="74"/>
        <end position="100"/>
    </location>
</feature>
<sequence length="110" mass="13039">MGFLSLKIETIPHLYGLCVLGVLLACFYLLDAYYLTQERLFREQYQWLIENRLKADEKLFEVFPTHQTCRCAQFLCTMFSFSLFPYYWVLGLCLVVYGFVSNSVSMKCWL</sequence>
<gene>
    <name evidence="2" type="ordered locus">HPP12_1417</name>
</gene>
<reference evidence="2 3" key="2">
    <citation type="journal article" date="2010" name="Nucleic Acids Res.">
        <title>Strain-specific genes of Helicobacter pylori: genome evolution driven by a novel type IV secretion system and genomic island transfer.</title>
        <authorList>
            <person name="Fischer W."/>
            <person name="Windhager L."/>
            <person name="Rohrer S."/>
            <person name="Zeiller M."/>
            <person name="Karnholz A."/>
            <person name="Hoffmann R."/>
            <person name="Zimmer R."/>
            <person name="Haas R."/>
        </authorList>
    </citation>
    <scope>NUCLEOTIDE SEQUENCE [LARGE SCALE GENOMIC DNA]</scope>
    <source>
        <strain evidence="2 3">P12</strain>
    </source>
</reference>
<dbReference type="HOGENOM" id="CLU_131458_2_0_7"/>
<dbReference type="AlphaFoldDB" id="B6JNT7"/>
<dbReference type="EMBL" id="CP001217">
    <property type="protein sequence ID" value="ACJ08565.1"/>
    <property type="molecule type" value="Genomic_DNA"/>
</dbReference>
<organism evidence="2 3">
    <name type="scientific">Helicobacter pylori (strain P12)</name>
    <dbReference type="NCBI Taxonomy" id="570508"/>
    <lineage>
        <taxon>Bacteria</taxon>
        <taxon>Pseudomonadati</taxon>
        <taxon>Campylobacterota</taxon>
        <taxon>Epsilonproteobacteria</taxon>
        <taxon>Campylobacterales</taxon>
        <taxon>Helicobacteraceae</taxon>
        <taxon>Helicobacter</taxon>
    </lineage>
</organism>
<dbReference type="PROSITE" id="PS51257">
    <property type="entry name" value="PROKAR_LIPOPROTEIN"/>
    <property type="match status" value="1"/>
</dbReference>
<dbReference type="Proteomes" id="UP000008198">
    <property type="component" value="Chromosome"/>
</dbReference>
<name>B6JNT7_HELP2</name>
<keyword evidence="1" id="KW-1133">Transmembrane helix</keyword>
<keyword evidence="1" id="KW-0472">Membrane</keyword>
<feature type="transmembrane region" description="Helical" evidence="1">
    <location>
        <begin position="14"/>
        <end position="35"/>
    </location>
</feature>
<keyword evidence="1" id="KW-0812">Transmembrane</keyword>